<sequence length="205" mass="22800">MSLVFSDPHRAGFQFPTDKNLSKMRIALGFHGRNRRKKHSLKWVADEDTDVIESFCFCAPTSIQRILSTQTASERVTALYNVALPFSPSFPSTLRPWAILQAIFVPYYVAVFAVVQEAQPWVLGPFNVRIVAKPRFLIVQSILSLQITGVLTDAAPCFDDDDFDEQTKKDAKTTDQQMQGAQKMSVPAASEPTVSTPDTSKEAEA</sequence>
<gene>
    <name evidence="2" type="ORF">ARMOST_14021</name>
</gene>
<protein>
    <submittedName>
        <fullName evidence="2">Uncharacterized protein</fullName>
    </submittedName>
</protein>
<dbReference type="AlphaFoldDB" id="A0A284RPE5"/>
<reference evidence="3" key="1">
    <citation type="journal article" date="2017" name="Nat. Ecol. Evol.">
        <title>Genome expansion and lineage-specific genetic innovations in the forest pathogenic fungi Armillaria.</title>
        <authorList>
            <person name="Sipos G."/>
            <person name="Prasanna A.N."/>
            <person name="Walter M.C."/>
            <person name="O'Connor E."/>
            <person name="Balint B."/>
            <person name="Krizsan K."/>
            <person name="Kiss B."/>
            <person name="Hess J."/>
            <person name="Varga T."/>
            <person name="Slot J."/>
            <person name="Riley R."/>
            <person name="Boka B."/>
            <person name="Rigling D."/>
            <person name="Barry K."/>
            <person name="Lee J."/>
            <person name="Mihaltcheva S."/>
            <person name="LaButti K."/>
            <person name="Lipzen A."/>
            <person name="Waldron R."/>
            <person name="Moloney N.M."/>
            <person name="Sperisen C."/>
            <person name="Kredics L."/>
            <person name="Vagvoelgyi C."/>
            <person name="Patrignani A."/>
            <person name="Fitzpatrick D."/>
            <person name="Nagy I."/>
            <person name="Doyle S."/>
            <person name="Anderson J.B."/>
            <person name="Grigoriev I.V."/>
            <person name="Gueldener U."/>
            <person name="Muensterkoetter M."/>
            <person name="Nagy L.G."/>
        </authorList>
    </citation>
    <scope>NUCLEOTIDE SEQUENCE [LARGE SCALE GENOMIC DNA]</scope>
    <source>
        <strain evidence="3">C18/9</strain>
    </source>
</reference>
<organism evidence="2 3">
    <name type="scientific">Armillaria ostoyae</name>
    <name type="common">Armillaria root rot fungus</name>
    <dbReference type="NCBI Taxonomy" id="47428"/>
    <lineage>
        <taxon>Eukaryota</taxon>
        <taxon>Fungi</taxon>
        <taxon>Dikarya</taxon>
        <taxon>Basidiomycota</taxon>
        <taxon>Agaricomycotina</taxon>
        <taxon>Agaricomycetes</taxon>
        <taxon>Agaricomycetidae</taxon>
        <taxon>Agaricales</taxon>
        <taxon>Marasmiineae</taxon>
        <taxon>Physalacriaceae</taxon>
        <taxon>Armillaria</taxon>
    </lineage>
</organism>
<evidence type="ECO:0000313" key="3">
    <source>
        <dbReference type="Proteomes" id="UP000219338"/>
    </source>
</evidence>
<dbReference type="Proteomes" id="UP000219338">
    <property type="component" value="Unassembled WGS sequence"/>
</dbReference>
<name>A0A284RPE5_ARMOS</name>
<keyword evidence="3" id="KW-1185">Reference proteome</keyword>
<dbReference type="EMBL" id="FUEG01000012">
    <property type="protein sequence ID" value="SJL10630.1"/>
    <property type="molecule type" value="Genomic_DNA"/>
</dbReference>
<proteinExistence type="predicted"/>
<evidence type="ECO:0000313" key="2">
    <source>
        <dbReference type="EMBL" id="SJL10630.1"/>
    </source>
</evidence>
<evidence type="ECO:0000256" key="1">
    <source>
        <dbReference type="SAM" id="MobiDB-lite"/>
    </source>
</evidence>
<dbReference type="OrthoDB" id="10497458at2759"/>
<accession>A0A284RPE5</accession>
<feature type="region of interest" description="Disordered" evidence="1">
    <location>
        <begin position="162"/>
        <end position="205"/>
    </location>
</feature>